<dbReference type="Proteomes" id="UP001432312">
    <property type="component" value="Chromosome"/>
</dbReference>
<dbReference type="InterPro" id="IPR011990">
    <property type="entry name" value="TPR-like_helical_dom_sf"/>
</dbReference>
<protein>
    <submittedName>
        <fullName evidence="8">NB-ARC domain-containing protein</fullName>
    </submittedName>
</protein>
<evidence type="ECO:0000256" key="4">
    <source>
        <dbReference type="ARBA" id="ARBA00023125"/>
    </source>
</evidence>
<dbReference type="InterPro" id="IPR016032">
    <property type="entry name" value="Sig_transdc_resp-reg_C-effctor"/>
</dbReference>
<evidence type="ECO:0000256" key="2">
    <source>
        <dbReference type="ARBA" id="ARBA00023012"/>
    </source>
</evidence>
<dbReference type="EMBL" id="CP108036">
    <property type="protein sequence ID" value="WUN80163.1"/>
    <property type="molecule type" value="Genomic_DNA"/>
</dbReference>
<evidence type="ECO:0000313" key="8">
    <source>
        <dbReference type="EMBL" id="WUN80163.1"/>
    </source>
</evidence>
<reference evidence="8" key="1">
    <citation type="submission" date="2022-10" db="EMBL/GenBank/DDBJ databases">
        <title>The complete genomes of actinobacterial strains from the NBC collection.</title>
        <authorList>
            <person name="Joergensen T.S."/>
            <person name="Alvarez Arevalo M."/>
            <person name="Sterndorff E.B."/>
            <person name="Faurdal D."/>
            <person name="Vuksanovic O."/>
            <person name="Mourched A.-S."/>
            <person name="Charusanti P."/>
            <person name="Shaw S."/>
            <person name="Blin K."/>
            <person name="Weber T."/>
        </authorList>
    </citation>
    <scope>NUCLEOTIDE SEQUENCE</scope>
    <source>
        <strain evidence="8">NBC_00303</strain>
    </source>
</reference>
<keyword evidence="2" id="KW-0902">Two-component regulatory system</keyword>
<keyword evidence="4" id="KW-0238">DNA-binding</keyword>
<name>A0ABZ1QDZ9_9ACTN</name>
<dbReference type="PANTHER" id="PTHR35807:SF1">
    <property type="entry name" value="TRANSCRIPTIONAL REGULATOR REDD"/>
    <property type="match status" value="1"/>
</dbReference>
<evidence type="ECO:0000313" key="9">
    <source>
        <dbReference type="Proteomes" id="UP001432312"/>
    </source>
</evidence>
<evidence type="ECO:0000256" key="3">
    <source>
        <dbReference type="ARBA" id="ARBA00023015"/>
    </source>
</evidence>
<feature type="domain" description="OmpR/PhoB-type" evidence="6">
    <location>
        <begin position="17"/>
        <end position="89"/>
    </location>
</feature>
<dbReference type="Gene3D" id="3.40.50.300">
    <property type="entry name" value="P-loop containing nucleotide triphosphate hydrolases"/>
    <property type="match status" value="1"/>
</dbReference>
<dbReference type="SUPFAM" id="SSF52540">
    <property type="entry name" value="P-loop containing nucleoside triphosphate hydrolases"/>
    <property type="match status" value="1"/>
</dbReference>
<dbReference type="InterPro" id="IPR001867">
    <property type="entry name" value="OmpR/PhoB-type_DNA-bd"/>
</dbReference>
<dbReference type="Gene3D" id="1.25.40.10">
    <property type="entry name" value="Tetratricopeptide repeat domain"/>
    <property type="match status" value="2"/>
</dbReference>
<dbReference type="InterPro" id="IPR027417">
    <property type="entry name" value="P-loop_NTPase"/>
</dbReference>
<comment type="similarity">
    <text evidence="1">Belongs to the AfsR/DnrI/RedD regulatory family.</text>
</comment>
<dbReference type="CDD" id="cd15831">
    <property type="entry name" value="BTAD"/>
    <property type="match status" value="1"/>
</dbReference>
<dbReference type="InterPro" id="IPR005158">
    <property type="entry name" value="BTAD"/>
</dbReference>
<dbReference type="InterPro" id="IPR051677">
    <property type="entry name" value="AfsR-DnrI-RedD_regulator"/>
</dbReference>
<dbReference type="SUPFAM" id="SSF46894">
    <property type="entry name" value="C-terminal effector domain of the bipartite response regulators"/>
    <property type="match status" value="1"/>
</dbReference>
<gene>
    <name evidence="8" type="ORF">OHA91_17515</name>
</gene>
<dbReference type="GeneID" id="95497871"/>
<dbReference type="Pfam" id="PF03704">
    <property type="entry name" value="BTAD"/>
    <property type="match status" value="1"/>
</dbReference>
<dbReference type="RefSeq" id="WP_328739591.1">
    <property type="nucleotide sequence ID" value="NZ_CP108036.1"/>
</dbReference>
<dbReference type="PRINTS" id="PR00364">
    <property type="entry name" value="DISEASERSIST"/>
</dbReference>
<dbReference type="PANTHER" id="PTHR35807">
    <property type="entry name" value="TRANSCRIPTIONAL REGULATOR REDD-RELATED"/>
    <property type="match status" value="1"/>
</dbReference>
<proteinExistence type="inferred from homology"/>
<feature type="domain" description="Bacterial transcriptional activator" evidence="7">
    <location>
        <begin position="96"/>
        <end position="240"/>
    </location>
</feature>
<evidence type="ECO:0000259" key="6">
    <source>
        <dbReference type="SMART" id="SM00862"/>
    </source>
</evidence>
<dbReference type="SMART" id="SM01043">
    <property type="entry name" value="BTAD"/>
    <property type="match status" value="1"/>
</dbReference>
<keyword evidence="5" id="KW-0804">Transcription</keyword>
<dbReference type="Pfam" id="PF00931">
    <property type="entry name" value="NB-ARC"/>
    <property type="match status" value="1"/>
</dbReference>
<evidence type="ECO:0000256" key="5">
    <source>
        <dbReference type="ARBA" id="ARBA00023163"/>
    </source>
</evidence>
<keyword evidence="3" id="KW-0805">Transcription regulation</keyword>
<organism evidence="8 9">
    <name type="scientific">Streptomyces erythrochromogenes</name>
    <dbReference type="NCBI Taxonomy" id="285574"/>
    <lineage>
        <taxon>Bacteria</taxon>
        <taxon>Bacillati</taxon>
        <taxon>Actinomycetota</taxon>
        <taxon>Actinomycetes</taxon>
        <taxon>Kitasatosporales</taxon>
        <taxon>Streptomycetaceae</taxon>
        <taxon>Streptomyces</taxon>
    </lineage>
</organism>
<dbReference type="SUPFAM" id="SSF48452">
    <property type="entry name" value="TPR-like"/>
    <property type="match status" value="2"/>
</dbReference>
<accession>A0ABZ1QDZ9</accession>
<dbReference type="InterPro" id="IPR036388">
    <property type="entry name" value="WH-like_DNA-bd_sf"/>
</dbReference>
<dbReference type="Gene3D" id="1.10.10.10">
    <property type="entry name" value="Winged helix-like DNA-binding domain superfamily/Winged helix DNA-binding domain"/>
    <property type="match status" value="1"/>
</dbReference>
<evidence type="ECO:0000256" key="1">
    <source>
        <dbReference type="ARBA" id="ARBA00005820"/>
    </source>
</evidence>
<keyword evidence="9" id="KW-1185">Reference proteome</keyword>
<evidence type="ECO:0000259" key="7">
    <source>
        <dbReference type="SMART" id="SM01043"/>
    </source>
</evidence>
<dbReference type="SMART" id="SM00862">
    <property type="entry name" value="Trans_reg_C"/>
    <property type="match status" value="1"/>
</dbReference>
<sequence length="1042" mass="113737">MTFEFRVLGPITAWRDGLAVRLNGRKTRSVLAALLLRSEHVVPVERLVAILWGESPPPTAVAQIQKCVSQLRGEFGPELIIRSGNGYRLQLGGHRFDLLTFDQAVADARAALGQDRQLDAVEAYCAGLAQWRGEPLADGTEELIRTESPALEERRIGVVMERIEAELALGRHGELVSELKALVGEQPLRERLRGQLMLALYRCGRVADALAVYQAGRTLIAEELGLEPGGELQRLHEAILVGGPGLDLPRKAPAADETPERVWSPIAQVVPAQLPPSIADFTGRADQVARIRETLTTGDKESLALVALSGKGGVGKSTLAVQAARRVADQFPDGQLYIRLRTADARPLDPLVALKRFLRALGVGEEGIPDDLEECSELFRSRTASSRMLILLDDAVSEAQVRPLLPGSPSCVVLITSRPRLTGLESATHVDLDVFNAEESGALIQRIAGKHRLVGDEATTAEVARLCGYLPLAVRIAAARLAQHSQGGITRFARRLADERRRLDVLVSGDLEVRATLATGYQELEPLEREAFCLLGLIDTPDFASWLLAPLLRITIDEAEDLIEELVSTQLLDVVGCDAAGQTRYRYHNLVRLYAKERAQAEYSPAQCREALSRVLDGWLTLSTTAAQRITGARSMQWPAGARGATNRYDGFDRSDVDYIVEDPYLWFEAERPALASAVAMACSNGFGRIAWELADSTTDFLELRHLYDDWEASHRLALEAAEADGDTVGVGVMSLRLASLRCIRRDPEAGLELADRAGAVFGELGLGALESECRVIRAGALRALGRLGPALTEVMRAAESALASSSGLAQAQAARELGTIRYEQRRWELSSAAFQEAVRLSRLAGNRREEALALRHWAVVLRHRGELQEAREKAETALAAFHELGDRPYEAFSGLTLGLSLLELRDPSARRFIEEGHAVLRDMNLEFGMGELFYVLASLELADGHIDRAVDRLAQSIRWLGAEPVHHVLLSAVELLCQALDAGDPAAGRVLRMELAELSACVGTPAPAHRLESILAQVARRVTGRNPVVTLPRVPVLQPLH</sequence>
<dbReference type="InterPro" id="IPR002182">
    <property type="entry name" value="NB-ARC"/>
</dbReference>